<organism evidence="9 10">
    <name type="scientific">Nonomuraea typhae</name>
    <dbReference type="NCBI Taxonomy" id="2603600"/>
    <lineage>
        <taxon>Bacteria</taxon>
        <taxon>Bacillati</taxon>
        <taxon>Actinomycetota</taxon>
        <taxon>Actinomycetes</taxon>
        <taxon>Streptosporangiales</taxon>
        <taxon>Streptosporangiaceae</taxon>
        <taxon>Nonomuraea</taxon>
    </lineage>
</organism>
<dbReference type="CDD" id="cd06171">
    <property type="entry name" value="Sigma70_r4"/>
    <property type="match status" value="1"/>
</dbReference>
<keyword evidence="10" id="KW-1185">Reference proteome</keyword>
<dbReference type="InterPro" id="IPR039425">
    <property type="entry name" value="RNA_pol_sigma-70-like"/>
</dbReference>
<evidence type="ECO:0000313" key="9">
    <source>
        <dbReference type="EMBL" id="MFI6496245.1"/>
    </source>
</evidence>
<feature type="domain" description="RNA polymerase sigma-70 region 2" evidence="7">
    <location>
        <begin position="12"/>
        <end position="78"/>
    </location>
</feature>
<dbReference type="Gene3D" id="1.10.10.10">
    <property type="entry name" value="Winged helix-like DNA-binding domain superfamily/Winged helix DNA-binding domain"/>
    <property type="match status" value="1"/>
</dbReference>
<dbReference type="PANTHER" id="PTHR43133:SF62">
    <property type="entry name" value="RNA POLYMERASE SIGMA FACTOR SIGZ"/>
    <property type="match status" value="1"/>
</dbReference>
<dbReference type="InterPro" id="IPR014284">
    <property type="entry name" value="RNA_pol_sigma-70_dom"/>
</dbReference>
<dbReference type="InterPro" id="IPR013324">
    <property type="entry name" value="RNA_pol_sigma_r3/r4-like"/>
</dbReference>
<dbReference type="SUPFAM" id="SSF88659">
    <property type="entry name" value="Sigma3 and sigma4 domains of RNA polymerase sigma factors"/>
    <property type="match status" value="1"/>
</dbReference>
<dbReference type="InterPro" id="IPR013249">
    <property type="entry name" value="RNA_pol_sigma70_r4_t2"/>
</dbReference>
<dbReference type="RefSeq" id="WP_397079202.1">
    <property type="nucleotide sequence ID" value="NZ_JBITGY010000001.1"/>
</dbReference>
<protein>
    <recommendedName>
        <fullName evidence="6">RNA polymerase sigma factor</fullName>
    </recommendedName>
</protein>
<dbReference type="Pfam" id="PF04542">
    <property type="entry name" value="Sigma70_r2"/>
    <property type="match status" value="1"/>
</dbReference>
<evidence type="ECO:0000256" key="4">
    <source>
        <dbReference type="ARBA" id="ARBA00023125"/>
    </source>
</evidence>
<dbReference type="PANTHER" id="PTHR43133">
    <property type="entry name" value="RNA POLYMERASE ECF-TYPE SIGMA FACTO"/>
    <property type="match status" value="1"/>
</dbReference>
<dbReference type="PROSITE" id="PS01063">
    <property type="entry name" value="SIGMA70_ECF"/>
    <property type="match status" value="1"/>
</dbReference>
<dbReference type="InterPro" id="IPR013325">
    <property type="entry name" value="RNA_pol_sigma_r2"/>
</dbReference>
<dbReference type="SUPFAM" id="SSF88946">
    <property type="entry name" value="Sigma2 domain of RNA polymerase sigma factors"/>
    <property type="match status" value="1"/>
</dbReference>
<keyword evidence="5 6" id="KW-0804">Transcription</keyword>
<keyword evidence="4 6" id="KW-0238">DNA-binding</keyword>
<dbReference type="InterPro" id="IPR036388">
    <property type="entry name" value="WH-like_DNA-bd_sf"/>
</dbReference>
<dbReference type="Pfam" id="PF08281">
    <property type="entry name" value="Sigma70_r4_2"/>
    <property type="match status" value="1"/>
</dbReference>
<evidence type="ECO:0000256" key="1">
    <source>
        <dbReference type="ARBA" id="ARBA00010641"/>
    </source>
</evidence>
<dbReference type="EMBL" id="JBITGY010000001">
    <property type="protein sequence ID" value="MFI6496245.1"/>
    <property type="molecule type" value="Genomic_DNA"/>
</dbReference>
<proteinExistence type="inferred from homology"/>
<reference evidence="9 10" key="1">
    <citation type="submission" date="2024-10" db="EMBL/GenBank/DDBJ databases">
        <title>The Natural Products Discovery Center: Release of the First 8490 Sequenced Strains for Exploring Actinobacteria Biosynthetic Diversity.</title>
        <authorList>
            <person name="Kalkreuter E."/>
            <person name="Kautsar S.A."/>
            <person name="Yang D."/>
            <person name="Bader C.D."/>
            <person name="Teijaro C.N."/>
            <person name="Fluegel L."/>
            <person name="Davis C.M."/>
            <person name="Simpson J.R."/>
            <person name="Lauterbach L."/>
            <person name="Steele A.D."/>
            <person name="Gui C."/>
            <person name="Meng S."/>
            <person name="Li G."/>
            <person name="Viehrig K."/>
            <person name="Ye F."/>
            <person name="Su P."/>
            <person name="Kiefer A.F."/>
            <person name="Nichols A."/>
            <person name="Cepeda A.J."/>
            <person name="Yan W."/>
            <person name="Fan B."/>
            <person name="Jiang Y."/>
            <person name="Adhikari A."/>
            <person name="Zheng C.-J."/>
            <person name="Schuster L."/>
            <person name="Cowan T.M."/>
            <person name="Smanski M.J."/>
            <person name="Chevrette M.G."/>
            <person name="De Carvalho L.P.S."/>
            <person name="Shen B."/>
        </authorList>
    </citation>
    <scope>NUCLEOTIDE SEQUENCE [LARGE SCALE GENOMIC DNA]</scope>
    <source>
        <strain evidence="9 10">NPDC050545</strain>
    </source>
</reference>
<keyword evidence="2 6" id="KW-0805">Transcription regulation</keyword>
<comment type="caution">
    <text evidence="9">The sequence shown here is derived from an EMBL/GenBank/DDBJ whole genome shotgun (WGS) entry which is preliminary data.</text>
</comment>
<gene>
    <name evidence="9" type="ORF">ACIBG2_02620</name>
</gene>
<dbReference type="Gene3D" id="1.10.1740.10">
    <property type="match status" value="1"/>
</dbReference>
<feature type="domain" description="RNA polymerase sigma factor 70 region 4 type 2" evidence="8">
    <location>
        <begin position="102"/>
        <end position="154"/>
    </location>
</feature>
<evidence type="ECO:0000259" key="8">
    <source>
        <dbReference type="Pfam" id="PF08281"/>
    </source>
</evidence>
<dbReference type="InterPro" id="IPR007627">
    <property type="entry name" value="RNA_pol_sigma70_r2"/>
</dbReference>
<evidence type="ECO:0000256" key="3">
    <source>
        <dbReference type="ARBA" id="ARBA00023082"/>
    </source>
</evidence>
<evidence type="ECO:0000313" key="10">
    <source>
        <dbReference type="Proteomes" id="UP001612741"/>
    </source>
</evidence>
<name>A0ABW7YK11_9ACTN</name>
<evidence type="ECO:0000259" key="7">
    <source>
        <dbReference type="Pfam" id="PF04542"/>
    </source>
</evidence>
<comment type="similarity">
    <text evidence="1 6">Belongs to the sigma-70 factor family. ECF subfamily.</text>
</comment>
<dbReference type="NCBIfam" id="TIGR02937">
    <property type="entry name" value="sigma70-ECF"/>
    <property type="match status" value="1"/>
</dbReference>
<dbReference type="Proteomes" id="UP001612741">
    <property type="component" value="Unassembled WGS sequence"/>
</dbReference>
<evidence type="ECO:0000256" key="2">
    <source>
        <dbReference type="ARBA" id="ARBA00023015"/>
    </source>
</evidence>
<evidence type="ECO:0000256" key="5">
    <source>
        <dbReference type="ARBA" id="ARBA00023163"/>
    </source>
</evidence>
<evidence type="ECO:0000256" key="6">
    <source>
        <dbReference type="RuleBase" id="RU000716"/>
    </source>
</evidence>
<dbReference type="InterPro" id="IPR000838">
    <property type="entry name" value="RNA_pol_sigma70_ECF_CS"/>
</dbReference>
<accession>A0ABW7YK11</accession>
<sequence>MALGDTDATAAFVRRFQPRVYGLALSVVADPCLAEEVTQDAFVRAWRHAATYDPDRGRVATWLLTITRNLAVDAIRLRRDLPVDPWRLPSPATHPDPSSRVERIQEELLALPASQSRPVVLSILYGLTAQEIAEREGIPLGTAKTRIRRGLARIRTALATSS</sequence>
<keyword evidence="3 6" id="KW-0731">Sigma factor</keyword>